<dbReference type="InterPro" id="IPR002893">
    <property type="entry name" value="Znf_MYND"/>
</dbReference>
<dbReference type="Gene3D" id="6.10.140.2220">
    <property type="match status" value="1"/>
</dbReference>
<dbReference type="EMBL" id="JARKIB010000017">
    <property type="protein sequence ID" value="KAJ7769968.1"/>
    <property type="molecule type" value="Genomic_DNA"/>
</dbReference>
<dbReference type="PROSITE" id="PS50865">
    <property type="entry name" value="ZF_MYND_2"/>
    <property type="match status" value="1"/>
</dbReference>
<protein>
    <recommendedName>
        <fullName evidence="5">MYND-type domain-containing protein</fullName>
    </recommendedName>
</protein>
<evidence type="ECO:0000256" key="1">
    <source>
        <dbReference type="ARBA" id="ARBA00022723"/>
    </source>
</evidence>
<evidence type="ECO:0000313" key="7">
    <source>
        <dbReference type="Proteomes" id="UP001215598"/>
    </source>
</evidence>
<dbReference type="Proteomes" id="UP001215598">
    <property type="component" value="Unassembled WGS sequence"/>
</dbReference>
<sequence>MLATTYRAREDMTALAQRMEHCECNRADPLVDQLHAWQWNSAAWCRDPAGWVCRTTTMDGLIAIIADLLFYSLQMRGMQPIPWPWPGTPRECLAGDDETAATMLCRWLDLYPILPILRAITAVASLFGRRVIVPFLLSAHLPKNLRACNALPADYANIFGAMDGPAYPITLIFITIQEISSIEDGVSSAYFYREHCPLLLQCLNRVAEVNARMGRSCHMHWIHGPDLGGIIHAKLVLPFDETQYHPLILECSKIYRTLILEVQKPPQLALNILRTLTEMPPQCMHAHCAKPTAASLCAGCRRVAYCDTECQMNDWNASPLPHKKVCKTIRALADASNFPIYTLPKSPYPAVTDDLFGLQLRAQAVSLGTVNTFNKYMIEDDRIRKVINDSTFWILKQGII</sequence>
<evidence type="ECO:0000313" key="6">
    <source>
        <dbReference type="EMBL" id="KAJ7769968.1"/>
    </source>
</evidence>
<evidence type="ECO:0000256" key="2">
    <source>
        <dbReference type="ARBA" id="ARBA00022771"/>
    </source>
</evidence>
<evidence type="ECO:0000256" key="4">
    <source>
        <dbReference type="PROSITE-ProRule" id="PRU00134"/>
    </source>
</evidence>
<dbReference type="GO" id="GO:0008270">
    <property type="term" value="F:zinc ion binding"/>
    <property type="evidence" value="ECO:0007669"/>
    <property type="project" value="UniProtKB-KW"/>
</dbReference>
<proteinExistence type="predicted"/>
<keyword evidence="7" id="KW-1185">Reference proteome</keyword>
<dbReference type="Pfam" id="PF01753">
    <property type="entry name" value="zf-MYND"/>
    <property type="match status" value="1"/>
</dbReference>
<dbReference type="SUPFAM" id="SSF144232">
    <property type="entry name" value="HIT/MYND zinc finger-like"/>
    <property type="match status" value="1"/>
</dbReference>
<evidence type="ECO:0000259" key="5">
    <source>
        <dbReference type="PROSITE" id="PS50865"/>
    </source>
</evidence>
<keyword evidence="3" id="KW-0862">Zinc</keyword>
<organism evidence="6 7">
    <name type="scientific">Mycena metata</name>
    <dbReference type="NCBI Taxonomy" id="1033252"/>
    <lineage>
        <taxon>Eukaryota</taxon>
        <taxon>Fungi</taxon>
        <taxon>Dikarya</taxon>
        <taxon>Basidiomycota</taxon>
        <taxon>Agaricomycotina</taxon>
        <taxon>Agaricomycetes</taxon>
        <taxon>Agaricomycetidae</taxon>
        <taxon>Agaricales</taxon>
        <taxon>Marasmiineae</taxon>
        <taxon>Mycenaceae</taxon>
        <taxon>Mycena</taxon>
    </lineage>
</organism>
<keyword evidence="1" id="KW-0479">Metal-binding</keyword>
<comment type="caution">
    <text evidence="6">The sequence shown here is derived from an EMBL/GenBank/DDBJ whole genome shotgun (WGS) entry which is preliminary data.</text>
</comment>
<dbReference type="AlphaFoldDB" id="A0AAD7JRF1"/>
<feature type="domain" description="MYND-type" evidence="5">
    <location>
        <begin position="285"/>
        <end position="326"/>
    </location>
</feature>
<gene>
    <name evidence="6" type="ORF">B0H16DRAFT_1307198</name>
</gene>
<name>A0AAD7JRF1_9AGAR</name>
<reference evidence="6" key="1">
    <citation type="submission" date="2023-03" db="EMBL/GenBank/DDBJ databases">
        <title>Massive genome expansion in bonnet fungi (Mycena s.s.) driven by repeated elements and novel gene families across ecological guilds.</title>
        <authorList>
            <consortium name="Lawrence Berkeley National Laboratory"/>
            <person name="Harder C.B."/>
            <person name="Miyauchi S."/>
            <person name="Viragh M."/>
            <person name="Kuo A."/>
            <person name="Thoen E."/>
            <person name="Andreopoulos B."/>
            <person name="Lu D."/>
            <person name="Skrede I."/>
            <person name="Drula E."/>
            <person name="Henrissat B."/>
            <person name="Morin E."/>
            <person name="Kohler A."/>
            <person name="Barry K."/>
            <person name="LaButti K."/>
            <person name="Morin E."/>
            <person name="Salamov A."/>
            <person name="Lipzen A."/>
            <person name="Mereny Z."/>
            <person name="Hegedus B."/>
            <person name="Baldrian P."/>
            <person name="Stursova M."/>
            <person name="Weitz H."/>
            <person name="Taylor A."/>
            <person name="Grigoriev I.V."/>
            <person name="Nagy L.G."/>
            <person name="Martin F."/>
            <person name="Kauserud H."/>
        </authorList>
    </citation>
    <scope>NUCLEOTIDE SEQUENCE</scope>
    <source>
        <strain evidence="6">CBHHK182m</strain>
    </source>
</reference>
<keyword evidence="2 4" id="KW-0863">Zinc-finger</keyword>
<evidence type="ECO:0000256" key="3">
    <source>
        <dbReference type="ARBA" id="ARBA00022833"/>
    </source>
</evidence>
<accession>A0AAD7JRF1</accession>